<dbReference type="Gene3D" id="1.10.4080.10">
    <property type="entry name" value="ADP-ribosylation/Crystallin J1"/>
    <property type="match status" value="1"/>
</dbReference>
<comment type="caution">
    <text evidence="1">The sequence shown here is derived from an EMBL/GenBank/DDBJ whole genome shotgun (WGS) entry which is preliminary data.</text>
</comment>
<sequence>MNRLDIVSTVAVADALGAPYELGLHPGPGLSSSSFTIDTPEGAVRPTVRILGGEAPYGTWTDDTQIVLMVLDALRRAPSHPVAAYRENLIDWERGAFTPAGERLDVGIQTSSAIADLKRGVDPAPTTSSGNACLMVAIGVFARGNGAEHLEALVRTTHHSDKAVHDAQQLLEILDDARDGIEPVPTVDVSLLPTMEPTGFSESTLYLAQYALQTTESFLEGMDSITTAGGDTDSIGAVYGALCAVSGREAPQELRESLVAAELLERFAG</sequence>
<organism evidence="1 2">
    <name type="scientific">Brachybacterium tyrofermentans</name>
    <dbReference type="NCBI Taxonomy" id="47848"/>
    <lineage>
        <taxon>Bacteria</taxon>
        <taxon>Bacillati</taxon>
        <taxon>Actinomycetota</taxon>
        <taxon>Actinomycetes</taxon>
        <taxon>Micrococcales</taxon>
        <taxon>Dermabacteraceae</taxon>
        <taxon>Brachybacterium</taxon>
    </lineage>
</organism>
<dbReference type="Pfam" id="PF03747">
    <property type="entry name" value="ADP_ribosyl_GH"/>
    <property type="match status" value="1"/>
</dbReference>
<dbReference type="Proteomes" id="UP001595937">
    <property type="component" value="Unassembled WGS sequence"/>
</dbReference>
<dbReference type="RefSeq" id="WP_193115913.1">
    <property type="nucleotide sequence ID" value="NZ_BAAAIR010000050.1"/>
</dbReference>
<dbReference type="SUPFAM" id="SSF101478">
    <property type="entry name" value="ADP-ribosylglycohydrolase"/>
    <property type="match status" value="1"/>
</dbReference>
<gene>
    <name evidence="1" type="ORF">ACFPK8_18700</name>
</gene>
<dbReference type="InterPro" id="IPR036705">
    <property type="entry name" value="Ribosyl_crysJ1_sf"/>
</dbReference>
<protein>
    <submittedName>
        <fullName evidence="1">ADP-ribosylglycohydrolase family protein</fullName>
    </submittedName>
</protein>
<proteinExistence type="predicted"/>
<accession>A0ABW0FLM2</accession>
<dbReference type="GeneID" id="303299108"/>
<evidence type="ECO:0000313" key="2">
    <source>
        <dbReference type="Proteomes" id="UP001595937"/>
    </source>
</evidence>
<dbReference type="InterPro" id="IPR005502">
    <property type="entry name" value="Ribosyl_crysJ1"/>
</dbReference>
<evidence type="ECO:0000313" key="1">
    <source>
        <dbReference type="EMBL" id="MFC5299548.1"/>
    </source>
</evidence>
<dbReference type="EMBL" id="JBHSLN010000089">
    <property type="protein sequence ID" value="MFC5299548.1"/>
    <property type="molecule type" value="Genomic_DNA"/>
</dbReference>
<keyword evidence="2" id="KW-1185">Reference proteome</keyword>
<reference evidence="2" key="1">
    <citation type="journal article" date="2019" name="Int. J. Syst. Evol. Microbiol.">
        <title>The Global Catalogue of Microorganisms (GCM) 10K type strain sequencing project: providing services to taxonomists for standard genome sequencing and annotation.</title>
        <authorList>
            <consortium name="The Broad Institute Genomics Platform"/>
            <consortium name="The Broad Institute Genome Sequencing Center for Infectious Disease"/>
            <person name="Wu L."/>
            <person name="Ma J."/>
        </authorList>
    </citation>
    <scope>NUCLEOTIDE SEQUENCE [LARGE SCALE GENOMIC DNA]</scope>
    <source>
        <strain evidence="2">CGMCC 1.16455</strain>
    </source>
</reference>
<name>A0ABW0FLM2_9MICO</name>